<dbReference type="EMBL" id="VFQF01000003">
    <property type="protein sequence ID" value="TQN44638.1"/>
    <property type="molecule type" value="Genomic_DNA"/>
</dbReference>
<evidence type="ECO:0008006" key="4">
    <source>
        <dbReference type="Google" id="ProtNLM"/>
    </source>
</evidence>
<dbReference type="Proteomes" id="UP000320085">
    <property type="component" value="Unassembled WGS sequence"/>
</dbReference>
<accession>A0A543PKN5</accession>
<protein>
    <recommendedName>
        <fullName evidence="4">Secreted protein</fullName>
    </recommendedName>
</protein>
<proteinExistence type="predicted"/>
<keyword evidence="1" id="KW-0732">Signal</keyword>
<organism evidence="2 3">
    <name type="scientific">Humibacillus xanthopallidus</name>
    <dbReference type="NCBI Taxonomy" id="412689"/>
    <lineage>
        <taxon>Bacteria</taxon>
        <taxon>Bacillati</taxon>
        <taxon>Actinomycetota</taxon>
        <taxon>Actinomycetes</taxon>
        <taxon>Micrococcales</taxon>
        <taxon>Intrasporangiaceae</taxon>
        <taxon>Humibacillus</taxon>
    </lineage>
</organism>
<evidence type="ECO:0000313" key="2">
    <source>
        <dbReference type="EMBL" id="TQN44638.1"/>
    </source>
</evidence>
<comment type="caution">
    <text evidence="2">The sequence shown here is derived from an EMBL/GenBank/DDBJ whole genome shotgun (WGS) entry which is preliminary data.</text>
</comment>
<gene>
    <name evidence="2" type="ORF">FHX52_3854</name>
</gene>
<dbReference type="RefSeq" id="WP_141823966.1">
    <property type="nucleotide sequence ID" value="NZ_BAAAQC010000019.1"/>
</dbReference>
<feature type="signal peptide" evidence="1">
    <location>
        <begin position="1"/>
        <end position="19"/>
    </location>
</feature>
<evidence type="ECO:0000256" key="1">
    <source>
        <dbReference type="SAM" id="SignalP"/>
    </source>
</evidence>
<feature type="chain" id="PRO_5039497464" description="Secreted protein" evidence="1">
    <location>
        <begin position="20"/>
        <end position="226"/>
    </location>
</feature>
<dbReference type="AlphaFoldDB" id="A0A543PKN5"/>
<sequence length="226" mass="23420">MRRHILSALLTAVLSAVLAAVTVPSATAASAVSQCPTGGVKVSAADSPDTITDIGGTASAPVVVTITGPSFTITAPRDASYTVWNAHWCLKSSTKTVSDPYPGTGTGGTTLATNSKGKPQDIGYVVVYDVTTTIGATPRPGCFAFDRGSFFGTLYVQVNGENPQAPTYGTYFLFFRDSACTEASGYGLPSVGLVWEIPGTDTLARCQALGGYRAEKSLEPGLFNCQ</sequence>
<name>A0A543PKN5_9MICO</name>
<evidence type="ECO:0000313" key="3">
    <source>
        <dbReference type="Proteomes" id="UP000320085"/>
    </source>
</evidence>
<reference evidence="2 3" key="1">
    <citation type="submission" date="2019-06" db="EMBL/GenBank/DDBJ databases">
        <title>Sequencing the genomes of 1000 actinobacteria strains.</title>
        <authorList>
            <person name="Klenk H.-P."/>
        </authorList>
    </citation>
    <scope>NUCLEOTIDE SEQUENCE [LARGE SCALE GENOMIC DNA]</scope>
    <source>
        <strain evidence="2 3">DSM 21776</strain>
    </source>
</reference>